<evidence type="ECO:0000313" key="14">
    <source>
        <dbReference type="Proteomes" id="UP000608024"/>
    </source>
</evidence>
<evidence type="ECO:0000256" key="1">
    <source>
        <dbReference type="ARBA" id="ARBA00000085"/>
    </source>
</evidence>
<keyword evidence="11" id="KW-0812">Transmembrane</keyword>
<comment type="caution">
    <text evidence="13">The sequence shown here is derived from an EMBL/GenBank/DDBJ whole genome shotgun (WGS) entry which is preliminary data.</text>
</comment>
<reference evidence="13" key="1">
    <citation type="journal article" date="2014" name="Int. J. Syst. Evol. Microbiol.">
        <title>Complete genome sequence of Corynebacterium casei LMG S-19264T (=DSM 44701T), isolated from a smear-ripened cheese.</title>
        <authorList>
            <consortium name="US DOE Joint Genome Institute (JGI-PGF)"/>
            <person name="Walter F."/>
            <person name="Albersmeier A."/>
            <person name="Kalinowski J."/>
            <person name="Ruckert C."/>
        </authorList>
    </citation>
    <scope>NUCLEOTIDE SEQUENCE</scope>
    <source>
        <strain evidence="13">JCM 4784</strain>
    </source>
</reference>
<evidence type="ECO:0000256" key="4">
    <source>
        <dbReference type="ARBA" id="ARBA00022679"/>
    </source>
</evidence>
<organism evidence="13 14">
    <name type="scientific">Streptomyces longispororuber</name>
    <dbReference type="NCBI Taxonomy" id="68230"/>
    <lineage>
        <taxon>Bacteria</taxon>
        <taxon>Bacillati</taxon>
        <taxon>Actinomycetota</taxon>
        <taxon>Actinomycetes</taxon>
        <taxon>Kitasatosporales</taxon>
        <taxon>Streptomycetaceae</taxon>
        <taxon>Streptomyces</taxon>
    </lineage>
</organism>
<gene>
    <name evidence="13" type="ORF">GCM10018785_67240</name>
</gene>
<keyword evidence="6 13" id="KW-0418">Kinase</keyword>
<evidence type="ECO:0000259" key="12">
    <source>
        <dbReference type="Pfam" id="PF07730"/>
    </source>
</evidence>
<accession>A0A919A8R4</accession>
<keyword evidence="14" id="KW-1185">Reference proteome</keyword>
<feature type="transmembrane region" description="Helical" evidence="11">
    <location>
        <begin position="211"/>
        <end position="230"/>
    </location>
</feature>
<dbReference type="AlphaFoldDB" id="A0A919A8R4"/>
<reference evidence="13" key="2">
    <citation type="submission" date="2020-09" db="EMBL/GenBank/DDBJ databases">
        <authorList>
            <person name="Sun Q."/>
            <person name="Ohkuma M."/>
        </authorList>
    </citation>
    <scope>NUCLEOTIDE SEQUENCE</scope>
    <source>
        <strain evidence="13">JCM 4784</strain>
    </source>
</reference>
<evidence type="ECO:0000256" key="2">
    <source>
        <dbReference type="ARBA" id="ARBA00012438"/>
    </source>
</evidence>
<keyword evidence="3" id="KW-0597">Phosphoprotein</keyword>
<feature type="domain" description="Signal transduction histidine kinase subgroup 3 dimerisation and phosphoacceptor" evidence="12">
    <location>
        <begin position="263"/>
        <end position="326"/>
    </location>
</feature>
<dbReference type="InterPro" id="IPR050482">
    <property type="entry name" value="Sensor_HK_TwoCompSys"/>
</dbReference>
<keyword evidence="4" id="KW-0808">Transferase</keyword>
<evidence type="ECO:0000256" key="3">
    <source>
        <dbReference type="ARBA" id="ARBA00022553"/>
    </source>
</evidence>
<dbReference type="Gene3D" id="3.30.565.10">
    <property type="entry name" value="Histidine kinase-like ATPase, C-terminal domain"/>
    <property type="match status" value="1"/>
</dbReference>
<feature type="region of interest" description="Disordered" evidence="10">
    <location>
        <begin position="1"/>
        <end position="75"/>
    </location>
</feature>
<keyword evidence="5" id="KW-0547">Nucleotide-binding</keyword>
<evidence type="ECO:0000256" key="7">
    <source>
        <dbReference type="ARBA" id="ARBA00022840"/>
    </source>
</evidence>
<keyword evidence="11" id="KW-1133">Transmembrane helix</keyword>
<dbReference type="InterPro" id="IPR011712">
    <property type="entry name" value="Sig_transdc_His_kin_sub3_dim/P"/>
</dbReference>
<dbReference type="PANTHER" id="PTHR24421:SF10">
    <property type="entry name" value="NITRATE_NITRITE SENSOR PROTEIN NARQ"/>
    <property type="match status" value="1"/>
</dbReference>
<evidence type="ECO:0000313" key="13">
    <source>
        <dbReference type="EMBL" id="GHE91191.1"/>
    </source>
</evidence>
<evidence type="ECO:0000256" key="8">
    <source>
        <dbReference type="ARBA" id="ARBA00023012"/>
    </source>
</evidence>
<evidence type="ECO:0000256" key="9">
    <source>
        <dbReference type="SAM" id="Coils"/>
    </source>
</evidence>
<keyword evidence="11" id="KW-0472">Membrane</keyword>
<evidence type="ECO:0000256" key="11">
    <source>
        <dbReference type="SAM" id="Phobius"/>
    </source>
</evidence>
<evidence type="ECO:0000256" key="6">
    <source>
        <dbReference type="ARBA" id="ARBA00022777"/>
    </source>
</evidence>
<dbReference type="SUPFAM" id="SSF55874">
    <property type="entry name" value="ATPase domain of HSP90 chaperone/DNA topoisomerase II/histidine kinase"/>
    <property type="match status" value="1"/>
</dbReference>
<sequence length="460" mass="47743">MRRGTQGPEQGGTDACGAQAGSAPAEGTVADSTDAVLPDGSGTPGRDGDGGGVLDRDGDGALDGDGNGVLEQDAGGASEGAASVAGAGSAAGWERLRRVLPRVADVLVVVCAAVDIGLNLYDGGPGVLACAVVACAALVARRRFPLAVFLLTLPAALTLEILVPPLTALFTLADRSRDRRLLAVCAVLAAAAMASPWPVTDLASEDRTWTAIYFVYTLGTAAAPVLLGQLTQARRDLSRRLAEIEEAREHERALHAQAVLAEERAQLAREMHDVVSHQVSLIAVRAGAWQVAAKDADSREAARTIRSLSVSTLDELRHMVSLLRASGGRATELTPQPTLADLKALVSSSGIDAELTGALPPDIATPAQRTVYRTVQEALTNVRKHAPGARARVHLWDDGEEFGVTVTNTPPTRPSLPLPGSHQGLIGLRERAELLHATFHAGPTPDGGYRVRLGVPAGGG</sequence>
<evidence type="ECO:0000256" key="10">
    <source>
        <dbReference type="SAM" id="MobiDB-lite"/>
    </source>
</evidence>
<dbReference type="EC" id="2.7.13.3" evidence="2"/>
<dbReference type="InterPro" id="IPR036890">
    <property type="entry name" value="HATPase_C_sf"/>
</dbReference>
<dbReference type="GO" id="GO:0000155">
    <property type="term" value="F:phosphorelay sensor kinase activity"/>
    <property type="evidence" value="ECO:0007669"/>
    <property type="project" value="InterPro"/>
</dbReference>
<dbReference type="GO" id="GO:0005524">
    <property type="term" value="F:ATP binding"/>
    <property type="evidence" value="ECO:0007669"/>
    <property type="project" value="UniProtKB-KW"/>
</dbReference>
<feature type="transmembrane region" description="Helical" evidence="11">
    <location>
        <begin position="146"/>
        <end position="169"/>
    </location>
</feature>
<dbReference type="Proteomes" id="UP000608024">
    <property type="component" value="Unassembled WGS sequence"/>
</dbReference>
<feature type="compositionally biased region" description="Basic and acidic residues" evidence="10">
    <location>
        <begin position="46"/>
        <end position="59"/>
    </location>
</feature>
<feature type="transmembrane region" description="Helical" evidence="11">
    <location>
        <begin position="181"/>
        <end position="199"/>
    </location>
</feature>
<dbReference type="GO" id="GO:0016020">
    <property type="term" value="C:membrane"/>
    <property type="evidence" value="ECO:0007669"/>
    <property type="project" value="InterPro"/>
</dbReference>
<dbReference type="Pfam" id="PF07730">
    <property type="entry name" value="HisKA_3"/>
    <property type="match status" value="1"/>
</dbReference>
<keyword evidence="7" id="KW-0067">ATP-binding</keyword>
<feature type="coiled-coil region" evidence="9">
    <location>
        <begin position="227"/>
        <end position="254"/>
    </location>
</feature>
<proteinExistence type="predicted"/>
<comment type="catalytic activity">
    <reaction evidence="1">
        <text>ATP + protein L-histidine = ADP + protein N-phospho-L-histidine.</text>
        <dbReference type="EC" id="2.7.13.3"/>
    </reaction>
</comment>
<name>A0A919A8R4_9ACTN</name>
<dbReference type="GO" id="GO:0046983">
    <property type="term" value="F:protein dimerization activity"/>
    <property type="evidence" value="ECO:0007669"/>
    <property type="project" value="InterPro"/>
</dbReference>
<dbReference type="CDD" id="cd16917">
    <property type="entry name" value="HATPase_UhpB-NarQ-NarX-like"/>
    <property type="match status" value="1"/>
</dbReference>
<dbReference type="EMBL" id="BNBT01000173">
    <property type="protein sequence ID" value="GHE91191.1"/>
    <property type="molecule type" value="Genomic_DNA"/>
</dbReference>
<keyword evidence="9" id="KW-0175">Coiled coil</keyword>
<dbReference type="PANTHER" id="PTHR24421">
    <property type="entry name" value="NITRATE/NITRITE SENSOR PROTEIN NARX-RELATED"/>
    <property type="match status" value="1"/>
</dbReference>
<dbReference type="Gene3D" id="1.20.5.1930">
    <property type="match status" value="1"/>
</dbReference>
<evidence type="ECO:0000256" key="5">
    <source>
        <dbReference type="ARBA" id="ARBA00022741"/>
    </source>
</evidence>
<protein>
    <recommendedName>
        <fullName evidence="2">histidine kinase</fullName>
        <ecNumber evidence="2">2.7.13.3</ecNumber>
    </recommendedName>
</protein>
<keyword evidence="8" id="KW-0902">Two-component regulatory system</keyword>